<evidence type="ECO:0000313" key="3">
    <source>
        <dbReference type="EMBL" id="ENY88123.1"/>
    </source>
</evidence>
<dbReference type="SUPFAM" id="SSF116734">
    <property type="entry name" value="DNA methylase specificity domain"/>
    <property type="match status" value="1"/>
</dbReference>
<dbReference type="GO" id="GO:0009307">
    <property type="term" value="P:DNA restriction-modification system"/>
    <property type="evidence" value="ECO:0007669"/>
    <property type="project" value="UniProtKB-KW"/>
</dbReference>
<dbReference type="InterPro" id="IPR044946">
    <property type="entry name" value="Restrct_endonuc_typeI_TRD_sf"/>
</dbReference>
<organism evidence="3 4">
    <name type="scientific">[Clostridium] innocuum 2959</name>
    <dbReference type="NCBI Taxonomy" id="999413"/>
    <lineage>
        <taxon>Bacteria</taxon>
        <taxon>Bacillati</taxon>
        <taxon>Bacillota</taxon>
        <taxon>Clostridia</taxon>
        <taxon>Eubacteriales</taxon>
        <taxon>Clostridiaceae</taxon>
        <taxon>Clostridium</taxon>
    </lineage>
</organism>
<evidence type="ECO:0000313" key="4">
    <source>
        <dbReference type="Proteomes" id="UP000013051"/>
    </source>
</evidence>
<name>N9WWZ8_CLOIN</name>
<evidence type="ECO:0000256" key="1">
    <source>
        <dbReference type="ARBA" id="ARBA00022747"/>
    </source>
</evidence>
<dbReference type="PATRIC" id="fig|999413.4.peg.596"/>
<dbReference type="EMBL" id="AGYV01000001">
    <property type="protein sequence ID" value="ENY88123.1"/>
    <property type="molecule type" value="Genomic_DNA"/>
</dbReference>
<evidence type="ECO:0000256" key="2">
    <source>
        <dbReference type="ARBA" id="ARBA00023125"/>
    </source>
</evidence>
<dbReference type="AlphaFoldDB" id="N9WWZ8"/>
<keyword evidence="2" id="KW-0238">DNA-binding</keyword>
<accession>N9WWZ8</accession>
<sequence length="163" mass="19031">MYFKEDSYITDESYLLTYNIFELGDIAFEGNKSKNYAHGRFVENTIGNGIVSHVFDVFKPIMKPYDLQFWKYAINNEQLMGGILLRSTKASTMMTNLVANDFLQETFLTPTYPEQKKIGAFFQQLDNLITLHQCEFQIVSKRRKARLRRRAFEFTVISALIVL</sequence>
<reference evidence="3 4" key="1">
    <citation type="submission" date="2013-01" db="EMBL/GenBank/DDBJ databases">
        <title>The Genome Sequence of Clostridium innocuum 2959.</title>
        <authorList>
            <consortium name="The Broad Institute Genome Sequencing Platform"/>
            <person name="Earl A."/>
            <person name="Ward D."/>
            <person name="Feldgarden M."/>
            <person name="Gevers D."/>
            <person name="Courvalin P."/>
            <person name="Lambert T."/>
            <person name="Walker B."/>
            <person name="Young S.K."/>
            <person name="Zeng Q."/>
            <person name="Gargeya S."/>
            <person name="Fitzgerald M."/>
            <person name="Haas B."/>
            <person name="Abouelleil A."/>
            <person name="Alvarado L."/>
            <person name="Arachchi H.M."/>
            <person name="Berlin A.M."/>
            <person name="Chapman S.B."/>
            <person name="Dewar J."/>
            <person name="Goldberg J."/>
            <person name="Griggs A."/>
            <person name="Gujja S."/>
            <person name="Hansen M."/>
            <person name="Howarth C."/>
            <person name="Imamovic A."/>
            <person name="Larimer J."/>
            <person name="McCowan C."/>
            <person name="Murphy C."/>
            <person name="Neiman D."/>
            <person name="Pearson M."/>
            <person name="Priest M."/>
            <person name="Roberts A."/>
            <person name="Saif S."/>
            <person name="Shea T."/>
            <person name="Sisk P."/>
            <person name="Sykes S."/>
            <person name="Wortman J."/>
            <person name="Nusbaum C."/>
            <person name="Birren B."/>
        </authorList>
    </citation>
    <scope>NUCLEOTIDE SEQUENCE [LARGE SCALE GENOMIC DNA]</scope>
    <source>
        <strain evidence="3 4">2959</strain>
    </source>
</reference>
<keyword evidence="1" id="KW-0680">Restriction system</keyword>
<dbReference type="Gene3D" id="3.90.220.20">
    <property type="entry name" value="DNA methylase specificity domains"/>
    <property type="match status" value="1"/>
</dbReference>
<proteinExistence type="predicted"/>
<gene>
    <name evidence="3" type="ORF">HMPREF1094_00574</name>
</gene>
<protein>
    <recommendedName>
        <fullName evidence="5">Type I restriction modification DNA specificity domain-containing protein</fullName>
    </recommendedName>
</protein>
<dbReference type="eggNOG" id="COG0732">
    <property type="taxonomic scope" value="Bacteria"/>
</dbReference>
<dbReference type="Proteomes" id="UP000013051">
    <property type="component" value="Unassembled WGS sequence"/>
</dbReference>
<comment type="caution">
    <text evidence="3">The sequence shown here is derived from an EMBL/GenBank/DDBJ whole genome shotgun (WGS) entry which is preliminary data.</text>
</comment>
<dbReference type="RefSeq" id="WP_002606273.1">
    <property type="nucleotide sequence ID" value="NZ_KB850943.1"/>
</dbReference>
<dbReference type="GO" id="GO:0003677">
    <property type="term" value="F:DNA binding"/>
    <property type="evidence" value="ECO:0007669"/>
    <property type="project" value="UniProtKB-KW"/>
</dbReference>
<dbReference type="HOGENOM" id="CLU_125417_0_0_9"/>
<evidence type="ECO:0008006" key="5">
    <source>
        <dbReference type="Google" id="ProtNLM"/>
    </source>
</evidence>
<keyword evidence="4" id="KW-1185">Reference proteome</keyword>